<dbReference type="SMART" id="SM00327">
    <property type="entry name" value="VWA"/>
    <property type="match status" value="1"/>
</dbReference>
<proteinExistence type="predicted"/>
<dbReference type="Proteomes" id="UP000288607">
    <property type="component" value="Unassembled WGS sequence"/>
</dbReference>
<feature type="transmembrane region" description="Helical" evidence="1">
    <location>
        <begin position="559"/>
        <end position="586"/>
    </location>
</feature>
<dbReference type="EMBL" id="QXGJ01000008">
    <property type="protein sequence ID" value="RSX50372.1"/>
    <property type="molecule type" value="Genomic_DNA"/>
</dbReference>
<keyword evidence="1" id="KW-0472">Membrane</keyword>
<dbReference type="SUPFAM" id="SSF53300">
    <property type="entry name" value="vWA-like"/>
    <property type="match status" value="1"/>
</dbReference>
<name>A0A430FC55_9BIFI</name>
<keyword evidence="1" id="KW-0812">Transmembrane</keyword>
<comment type="caution">
    <text evidence="3">The sequence shown here is derived from an EMBL/GenBank/DDBJ whole genome shotgun (WGS) entry which is preliminary data.</text>
</comment>
<sequence>MPQRIARTATAAKAVGERSFRSLIGALVALMMVAVCLIAQAAIAPAALADDAQPGGGQNAQNAQNSTNRFNVVFATDGSGSLKSTDKDNLRYPAISRFVALLAQNGNKVGGDVFGENVPLKQNLAELNSVQSKQDFITKIKSVQGQDWTNIGAGLQTAVDMLDQQKDPNLPSVIVLLSDGNTDMPNDDAKQQSLATKAQAIENARKNGYKIYTVSLNANGKADSNELKQIASATGGEFREVTKASDLQDVYSLYYSLLFNANTDGSGDIVIPDSGTAEGTFDVAKVGVEEANILVSGNVTDYSFTDPSGKQMSRDTLAGTTFVGDSFTSVKITQPAAGQWKYSISGVPGDHVRIDIVRNTNVAAALKAGSKKNEIVTGDSVDFTAALDEAGKGVTAAKYDGFTGTLNITDAKGGKAETEKMTAGDKGFTAKHKFAKKGSYTVQAVISGEGYDLKTTTLQYEVGNSAPKPGATIEKTVKLWPFMNNSTKIDLKPGATDREDKTLTYKVKSTAFLPSDYELKGSDLTMKNYSLSEGSFTIQATDSEGASCTFNVHIKTVNIGLLTLIGIGAAIVIALLVIGIGTWLALNKRFMGDCYMREYNSSNFEYREEVKRTKGRGRLPFLVFNINTNGFNPGKCYFQASGKDYVTVVIKGGPAYVSGQLQKEPIRVDGYGSEVTITSDPEGTKGVTVRFTSLKHSGGGYQ</sequence>
<evidence type="ECO:0000256" key="1">
    <source>
        <dbReference type="SAM" id="Phobius"/>
    </source>
</evidence>
<gene>
    <name evidence="3" type="ORF">D2E23_1695</name>
</gene>
<accession>A0A430FC55</accession>
<evidence type="ECO:0000313" key="3">
    <source>
        <dbReference type="EMBL" id="RSX50372.1"/>
    </source>
</evidence>
<dbReference type="InterPro" id="IPR036465">
    <property type="entry name" value="vWFA_dom_sf"/>
</dbReference>
<dbReference type="AlphaFoldDB" id="A0A430FC55"/>
<protein>
    <submittedName>
        <fullName evidence="3">von Willebrand factor type A domain-containing protein</fullName>
    </submittedName>
</protein>
<evidence type="ECO:0000259" key="2">
    <source>
        <dbReference type="PROSITE" id="PS50234"/>
    </source>
</evidence>
<dbReference type="Gene3D" id="3.40.50.410">
    <property type="entry name" value="von Willebrand factor, type A domain"/>
    <property type="match status" value="1"/>
</dbReference>
<reference evidence="3 4" key="1">
    <citation type="submission" date="2018-09" db="EMBL/GenBank/DDBJ databases">
        <title>Characterization of the phylogenetic diversity of five novel species belonging to the genus Bifidobacterium.</title>
        <authorList>
            <person name="Lugli G.A."/>
            <person name="Duranti S."/>
            <person name="Milani C."/>
        </authorList>
    </citation>
    <scope>NUCLEOTIDE SEQUENCE [LARGE SCALE GENOMIC DNA]</scope>
    <source>
        <strain evidence="3 4">2028B</strain>
    </source>
</reference>
<dbReference type="CDD" id="cd00198">
    <property type="entry name" value="vWFA"/>
    <property type="match status" value="1"/>
</dbReference>
<dbReference type="PROSITE" id="PS50234">
    <property type="entry name" value="VWFA"/>
    <property type="match status" value="1"/>
</dbReference>
<organism evidence="3 4">
    <name type="scientific">Bifidobacterium callimiconis</name>
    <dbReference type="NCBI Taxonomy" id="2306973"/>
    <lineage>
        <taxon>Bacteria</taxon>
        <taxon>Bacillati</taxon>
        <taxon>Actinomycetota</taxon>
        <taxon>Actinomycetes</taxon>
        <taxon>Bifidobacteriales</taxon>
        <taxon>Bifidobacteriaceae</taxon>
        <taxon>Bifidobacterium</taxon>
    </lineage>
</organism>
<feature type="domain" description="VWFA" evidence="2">
    <location>
        <begin position="71"/>
        <end position="257"/>
    </location>
</feature>
<keyword evidence="1" id="KW-1133">Transmembrane helix</keyword>
<dbReference type="Pfam" id="PF00092">
    <property type="entry name" value="VWA"/>
    <property type="match status" value="1"/>
</dbReference>
<dbReference type="InterPro" id="IPR002035">
    <property type="entry name" value="VWF_A"/>
</dbReference>
<evidence type="ECO:0000313" key="4">
    <source>
        <dbReference type="Proteomes" id="UP000288607"/>
    </source>
</evidence>
<keyword evidence="4" id="KW-1185">Reference proteome</keyword>